<reference evidence="1" key="2">
    <citation type="journal article" date="2015" name="Data Brief">
        <title>Shoot transcriptome of the giant reed, Arundo donax.</title>
        <authorList>
            <person name="Barrero R.A."/>
            <person name="Guerrero F.D."/>
            <person name="Moolhuijzen P."/>
            <person name="Goolsby J.A."/>
            <person name="Tidwell J."/>
            <person name="Bellgard S.E."/>
            <person name="Bellgard M.I."/>
        </authorList>
    </citation>
    <scope>NUCLEOTIDE SEQUENCE</scope>
    <source>
        <tissue evidence="1">Shoot tissue taken approximately 20 cm above the soil surface</tissue>
    </source>
</reference>
<protein>
    <submittedName>
        <fullName evidence="1">GSVIVT00014538001</fullName>
    </submittedName>
</protein>
<organism evidence="1">
    <name type="scientific">Arundo donax</name>
    <name type="common">Giant reed</name>
    <name type="synonym">Donax arundinaceus</name>
    <dbReference type="NCBI Taxonomy" id="35708"/>
    <lineage>
        <taxon>Eukaryota</taxon>
        <taxon>Viridiplantae</taxon>
        <taxon>Streptophyta</taxon>
        <taxon>Embryophyta</taxon>
        <taxon>Tracheophyta</taxon>
        <taxon>Spermatophyta</taxon>
        <taxon>Magnoliopsida</taxon>
        <taxon>Liliopsida</taxon>
        <taxon>Poales</taxon>
        <taxon>Poaceae</taxon>
        <taxon>PACMAD clade</taxon>
        <taxon>Arundinoideae</taxon>
        <taxon>Arundineae</taxon>
        <taxon>Arundo</taxon>
    </lineage>
</organism>
<sequence length="34" mass="3839">MSMGQKAKSLALPASHISIGRRKWPWDWALVCRG</sequence>
<reference evidence="1" key="1">
    <citation type="submission" date="2014-09" db="EMBL/GenBank/DDBJ databases">
        <authorList>
            <person name="Magalhaes I.L.F."/>
            <person name="Oliveira U."/>
            <person name="Santos F.R."/>
            <person name="Vidigal T.H.D.A."/>
            <person name="Brescovit A.D."/>
            <person name="Santos A.J."/>
        </authorList>
    </citation>
    <scope>NUCLEOTIDE SEQUENCE</scope>
    <source>
        <tissue evidence="1">Shoot tissue taken approximately 20 cm above the soil surface</tissue>
    </source>
</reference>
<accession>A0A0A9D1D4</accession>
<evidence type="ECO:0000313" key="1">
    <source>
        <dbReference type="EMBL" id="JAD82399.1"/>
    </source>
</evidence>
<dbReference type="AlphaFoldDB" id="A0A0A9D1D4"/>
<dbReference type="EMBL" id="GBRH01215496">
    <property type="protein sequence ID" value="JAD82399.1"/>
    <property type="molecule type" value="Transcribed_RNA"/>
</dbReference>
<name>A0A0A9D1D4_ARUDO</name>
<proteinExistence type="predicted"/>